<geneLocation type="plasmid" evidence="1">
    <name>pJIE250_3</name>
</geneLocation>
<dbReference type="EMBL" id="MN510445">
    <property type="protein sequence ID" value="QHW11000.1"/>
    <property type="molecule type" value="Genomic_DNA"/>
</dbReference>
<dbReference type="AlphaFoldDB" id="A0A6G5ZWZ2"/>
<protein>
    <submittedName>
        <fullName evidence="1">Uncharacterized protein</fullName>
    </submittedName>
</protein>
<accession>A0A6G5ZWZ2</accession>
<sequence>MPYDFRVIGDNDAASELLVKFFGKGFVASDLDELQQHEVSNLIFSHSQ</sequence>
<keyword evidence="1" id="KW-0614">Plasmid</keyword>
<organism evidence="1">
    <name type="scientific">Escherichia coli</name>
    <dbReference type="NCBI Taxonomy" id="562"/>
    <lineage>
        <taxon>Bacteria</taxon>
        <taxon>Pseudomonadati</taxon>
        <taxon>Pseudomonadota</taxon>
        <taxon>Gammaproteobacteria</taxon>
        <taxon>Enterobacterales</taxon>
        <taxon>Enterobacteriaceae</taxon>
        <taxon>Escherichia</taxon>
    </lineage>
</organism>
<proteinExistence type="predicted"/>
<evidence type="ECO:0000313" key="1">
    <source>
        <dbReference type="EMBL" id="QHW11000.1"/>
    </source>
</evidence>
<reference evidence="1" key="1">
    <citation type="journal article" date="2019" name="Sci. Rep.">
        <title>Diversity of P1 phage-like elements in multidrug resistant Escherichia coli.</title>
        <authorList>
            <person name="Venturini C."/>
            <person name="Zingali T."/>
            <person name="Wyrsch E.R."/>
            <person name="Bowring B."/>
            <person name="Iredell J."/>
            <person name="Partridge S.R."/>
            <person name="Djordjevic S.P."/>
        </authorList>
    </citation>
    <scope>NUCLEOTIDE SEQUENCE</scope>
    <source>
        <strain evidence="1">JIE250</strain>
        <plasmid evidence="1">pJIE250_3</plasmid>
    </source>
</reference>
<name>A0A6G5ZWZ2_ECOLX</name>
<gene>
    <name evidence="1" type="ORF">pJIE250-3_0091</name>
</gene>